<dbReference type="EMBL" id="BSDR01000001">
    <property type="protein sequence ID" value="GLI34535.1"/>
    <property type="molecule type" value="Genomic_DNA"/>
</dbReference>
<keyword evidence="1" id="KW-1133">Transmembrane helix</keyword>
<keyword evidence="1" id="KW-0472">Membrane</keyword>
<dbReference type="SUPFAM" id="SSF52540">
    <property type="entry name" value="P-loop containing nucleoside triphosphate hydrolases"/>
    <property type="match status" value="1"/>
</dbReference>
<dbReference type="GO" id="GO:0019843">
    <property type="term" value="F:rRNA binding"/>
    <property type="evidence" value="ECO:0007669"/>
    <property type="project" value="TreeGrafter"/>
</dbReference>
<sequence length="572" mass="65050">MGDPIQEYRTGLTQIQELLNRGSLLSLEPAERQALLGDSQKLLQKIDVLGESFLTVGLLGGTGVGKSSLMNALAGREIASTSHRRPHTEQVLIYCHETVPLPSALQKTTVPWSEIRHDAGSVRQIILCDLPDFDSLVGEHRRHVLSFLEHLDVLLWVTSPEKYADGRFYDFLRDVPKAHENYYFILNKVDLFFGDQTSEGGYDSLVRVTGRFQEHLSENGIAHPLIYAVSVRDAAASGSSGPWNQFPALRNQIFQQRDIKEVLAIKAANLDVEIQQFFLVLEKEILYLESFRQALKEMVVELEEGRSEWIRTAEESLEHWIEQDLKPHALSWLSDASCLVGPGYGIALLMSAWQKKAVGNNAGIGLPDLFREEGSLAPMRRQLQRWEDRMANRLLRRGLPAAFTSELEEKVNAEGGWDVLTGRMHRYVQMRLSGYEKKKFRGFLAMQYGVYFLVFLGFLLSLGGETWSGILKDPGWAQWVDLVSHMTRTIFSPVGLAALGSFLLLQLFLGLRFYGRYKKSLQRRAQKFIDSLKFEVKRIYKEEFDLIINCLVELDREVEAEISLVSVLPKRD</sequence>
<accession>A0A9W6FTQ6</accession>
<keyword evidence="1" id="KW-0812">Transmembrane</keyword>
<gene>
    <name evidence="3" type="ORF">DAMNIGENAA_19680</name>
</gene>
<evidence type="ECO:0000259" key="2">
    <source>
        <dbReference type="Pfam" id="PF01926"/>
    </source>
</evidence>
<feature type="domain" description="G" evidence="2">
    <location>
        <begin position="55"/>
        <end position="188"/>
    </location>
</feature>
<dbReference type="InterPro" id="IPR027417">
    <property type="entry name" value="P-loop_NTPase"/>
</dbReference>
<dbReference type="Gene3D" id="3.40.50.300">
    <property type="entry name" value="P-loop containing nucleotide triphosphate hydrolases"/>
    <property type="match status" value="1"/>
</dbReference>
<evidence type="ECO:0000313" key="3">
    <source>
        <dbReference type="EMBL" id="GLI34535.1"/>
    </source>
</evidence>
<dbReference type="InterPro" id="IPR006073">
    <property type="entry name" value="GTP-bd"/>
</dbReference>
<proteinExistence type="predicted"/>
<feature type="transmembrane region" description="Helical" evidence="1">
    <location>
        <begin position="490"/>
        <end position="514"/>
    </location>
</feature>
<dbReference type="GO" id="GO:0000028">
    <property type="term" value="P:ribosomal small subunit assembly"/>
    <property type="evidence" value="ECO:0007669"/>
    <property type="project" value="TreeGrafter"/>
</dbReference>
<dbReference type="RefSeq" id="WP_281793835.1">
    <property type="nucleotide sequence ID" value="NZ_BSDR01000001.1"/>
</dbReference>
<protein>
    <recommendedName>
        <fullName evidence="2">G domain-containing protein</fullName>
    </recommendedName>
</protein>
<evidence type="ECO:0000256" key="1">
    <source>
        <dbReference type="SAM" id="Phobius"/>
    </source>
</evidence>
<dbReference type="GO" id="GO:0005829">
    <property type="term" value="C:cytosol"/>
    <property type="evidence" value="ECO:0007669"/>
    <property type="project" value="TreeGrafter"/>
</dbReference>
<dbReference type="Pfam" id="PF01926">
    <property type="entry name" value="MMR_HSR1"/>
    <property type="match status" value="1"/>
</dbReference>
<comment type="caution">
    <text evidence="3">The sequence shown here is derived from an EMBL/GenBank/DDBJ whole genome shotgun (WGS) entry which is preliminary data.</text>
</comment>
<dbReference type="AlphaFoldDB" id="A0A9W6FTQ6"/>
<organism evidence="3 4">
    <name type="scientific">Desulforhabdus amnigena</name>
    <dbReference type="NCBI Taxonomy" id="40218"/>
    <lineage>
        <taxon>Bacteria</taxon>
        <taxon>Pseudomonadati</taxon>
        <taxon>Thermodesulfobacteriota</taxon>
        <taxon>Syntrophobacteria</taxon>
        <taxon>Syntrophobacterales</taxon>
        <taxon>Syntrophobacteraceae</taxon>
        <taxon>Desulforhabdus</taxon>
    </lineage>
</organism>
<dbReference type="GO" id="GO:0043024">
    <property type="term" value="F:ribosomal small subunit binding"/>
    <property type="evidence" value="ECO:0007669"/>
    <property type="project" value="TreeGrafter"/>
</dbReference>
<evidence type="ECO:0000313" key="4">
    <source>
        <dbReference type="Proteomes" id="UP001144372"/>
    </source>
</evidence>
<dbReference type="InterPro" id="IPR005662">
    <property type="entry name" value="GTPase_Era-like"/>
</dbReference>
<name>A0A9W6FTQ6_9BACT</name>
<keyword evidence="4" id="KW-1185">Reference proteome</keyword>
<reference evidence="3" key="1">
    <citation type="submission" date="2022-12" db="EMBL/GenBank/DDBJ databases">
        <title>Reference genome sequencing for broad-spectrum identification of bacterial and archaeal isolates by mass spectrometry.</title>
        <authorList>
            <person name="Sekiguchi Y."/>
            <person name="Tourlousse D.M."/>
        </authorList>
    </citation>
    <scope>NUCLEOTIDE SEQUENCE</scope>
    <source>
        <strain evidence="3">ASRB1</strain>
    </source>
</reference>
<dbReference type="PANTHER" id="PTHR42698">
    <property type="entry name" value="GTPASE ERA"/>
    <property type="match status" value="1"/>
</dbReference>
<dbReference type="Proteomes" id="UP001144372">
    <property type="component" value="Unassembled WGS sequence"/>
</dbReference>
<dbReference type="GO" id="GO:0005525">
    <property type="term" value="F:GTP binding"/>
    <property type="evidence" value="ECO:0007669"/>
    <property type="project" value="InterPro"/>
</dbReference>
<feature type="transmembrane region" description="Helical" evidence="1">
    <location>
        <begin position="448"/>
        <end position="470"/>
    </location>
</feature>
<dbReference type="PANTHER" id="PTHR42698:SF1">
    <property type="entry name" value="GTPASE ERA, MITOCHONDRIAL"/>
    <property type="match status" value="1"/>
</dbReference>